<dbReference type="EMBL" id="FOHU01000005">
    <property type="protein sequence ID" value="SET19408.1"/>
    <property type="molecule type" value="Genomic_DNA"/>
</dbReference>
<name>A0A1I0CJ18_9FIRM</name>
<dbReference type="Pfam" id="PF25198">
    <property type="entry name" value="Spore_GerAC_N"/>
    <property type="match status" value="1"/>
</dbReference>
<protein>
    <recommendedName>
        <fullName evidence="1">Spore germination protein N-terminal domain-containing protein</fullName>
    </recommendedName>
</protein>
<keyword evidence="3" id="KW-1185">Reference proteome</keyword>
<evidence type="ECO:0000313" key="2">
    <source>
        <dbReference type="EMBL" id="SET19408.1"/>
    </source>
</evidence>
<accession>A0A1I0CJ18</accession>
<feature type="domain" description="Spore germination protein N-terminal" evidence="1">
    <location>
        <begin position="8"/>
        <end position="107"/>
    </location>
</feature>
<dbReference type="STRING" id="426128.SAMN05660297_01683"/>
<proteinExistence type="predicted"/>
<organism evidence="2 3">
    <name type="scientific">Natronincola peptidivorans</name>
    <dbReference type="NCBI Taxonomy" id="426128"/>
    <lineage>
        <taxon>Bacteria</taxon>
        <taxon>Bacillati</taxon>
        <taxon>Bacillota</taxon>
        <taxon>Clostridia</taxon>
        <taxon>Peptostreptococcales</taxon>
        <taxon>Natronincolaceae</taxon>
        <taxon>Natronincola</taxon>
    </lineage>
</organism>
<gene>
    <name evidence="2" type="ORF">SAMN05660297_01683</name>
</gene>
<evidence type="ECO:0000313" key="3">
    <source>
        <dbReference type="Proteomes" id="UP000199568"/>
    </source>
</evidence>
<evidence type="ECO:0000259" key="1">
    <source>
        <dbReference type="Pfam" id="PF25198"/>
    </source>
</evidence>
<reference evidence="2 3" key="1">
    <citation type="submission" date="2016-10" db="EMBL/GenBank/DDBJ databases">
        <authorList>
            <person name="de Groot N.N."/>
        </authorList>
    </citation>
    <scope>NUCLEOTIDE SEQUENCE [LARGE SCALE GENOMIC DNA]</scope>
    <source>
        <strain evidence="2 3">DSM 18979</strain>
    </source>
</reference>
<dbReference type="RefSeq" id="WP_090442166.1">
    <property type="nucleotide sequence ID" value="NZ_FOHU01000005.1"/>
</dbReference>
<sequence length="107" mass="12184">MDVFTTPINTLREGREEVLNVSGKSVEGGKIQHIFFSKELAEKEIIDFFDVFLSNSEISLLPNIIVVDASPREMMEANSKFPNKPRPSYYVNTLLENARRSSYVPET</sequence>
<dbReference type="InterPro" id="IPR057336">
    <property type="entry name" value="GerAC_N"/>
</dbReference>
<dbReference type="OrthoDB" id="2986797at2"/>
<dbReference type="AlphaFoldDB" id="A0A1I0CJ18"/>
<dbReference type="Proteomes" id="UP000199568">
    <property type="component" value="Unassembled WGS sequence"/>
</dbReference>